<evidence type="ECO:0000313" key="16">
    <source>
        <dbReference type="EMBL" id="VDO20991.1"/>
    </source>
</evidence>
<dbReference type="Proteomes" id="UP000280834">
    <property type="component" value="Unassembled WGS sequence"/>
</dbReference>
<dbReference type="PRINTS" id="PR01078">
    <property type="entry name" value="AMINACHANNEL"/>
</dbReference>
<comment type="subcellular location">
    <subcellularLocation>
        <location evidence="1">Membrane</location>
        <topology evidence="1">Multi-pass membrane protein</topology>
    </subcellularLocation>
</comment>
<accession>A0A158PSY8</accession>
<feature type="region of interest" description="Disordered" evidence="14">
    <location>
        <begin position="998"/>
        <end position="1025"/>
    </location>
</feature>
<evidence type="ECO:0000256" key="4">
    <source>
        <dbReference type="ARBA" id="ARBA00022461"/>
    </source>
</evidence>
<evidence type="ECO:0000256" key="12">
    <source>
        <dbReference type="ARBA" id="ARBA00023303"/>
    </source>
</evidence>
<evidence type="ECO:0000256" key="6">
    <source>
        <dbReference type="ARBA" id="ARBA00022989"/>
    </source>
</evidence>
<dbReference type="InterPro" id="IPR001873">
    <property type="entry name" value="ENaC"/>
</dbReference>
<reference evidence="18" key="1">
    <citation type="submission" date="2016-04" db="UniProtKB">
        <authorList>
            <consortium name="WormBaseParasite"/>
        </authorList>
    </citation>
    <scope>IDENTIFICATION</scope>
</reference>
<dbReference type="Pfam" id="PF00858">
    <property type="entry name" value="ASC"/>
    <property type="match status" value="2"/>
</dbReference>
<comment type="similarity">
    <text evidence="2 13">Belongs to the amiloride-sensitive sodium channel (TC 1.A.6) family.</text>
</comment>
<gene>
    <name evidence="16" type="ORF">BTMF_LOCUS6146</name>
</gene>
<evidence type="ECO:0000256" key="3">
    <source>
        <dbReference type="ARBA" id="ARBA00022448"/>
    </source>
</evidence>
<keyword evidence="4 13" id="KW-0894">Sodium channel</keyword>
<sequence length="1074" mass="123486">MHKQKAMPRTADHIASHLNLFADRHEPSGSRLYLYQSRKQRNSIISENIEPIRKSGTILSVISTEEVRDEPVLLTIIENANMDGVKHLQTDDAFSKYFWAAIIAIFVLLACFQSFKQINMYLTTPVATNIEAAYPNQIPFPVVAICNNNQYRLTYLTGPAIQNRKPKEPRSNNTLSNEMNLTVFDKVLENAWDMDAVKFLRNAAHWKSRMILRQINCTWPNGTSCRLSNFKAVWTLTGLCWAINTDPNNPHYISSSGSDNGLRLLLNIERYERVESCTPYFRTMSLPGLKILIYNQTDIPESSLDGVNVPPGYTMEIPFKMQKRHKYSGAGCVEKSAKQQTTILAVDDPENIHTCTIRKYLHEIEQKCKCSMRRAYNPNPGEFETLSMKLNTIIIYPLSTSFLYTNTDTISAYSFCNVDQYFTCALPTLQFGKKRSFNRFGCLSPCDQIDYTAWQDMTLLPNSIFPSLIDTAEEEDVEDVIDDYDDENDANIELHRDEHFQCEENQLLSNQQVRQIKRAAQRAYEKQSRYQEDIRLRTKRMILKLREATQKLIDNGWGWTDETYQNAFERLNKSISCFSAIPVNHAKMFAAIENPPSSTEEARISVIYRLLEPKEDISGAKQFHTVVQLREAFGDRFDEVVKEMQRFVNTVTKLYKIYNPSFYKSTLSVNLKRMDTTLFLANQYESGRLQRRAWAEKMQSRNMRHFFDQDFFEDWYNPMLRDLDENLVRNIVDIADDELQNFMAAVDDGRGLQMGSMLYFGDTTMHHKEQFGAFIRDIVDCTFGDVKNESIILLNSFKKVMHEFQSAYSNLYQKELPAYLANFDFGSAFVEQNFAMVNVFLHRMNIETWRQESTYSIWSLACDVIVTGDVIIIGDVGGALGLFLGASLLTVIELIYSCCQYGLCNPFCCWPLNSWKNIKTHPADKSDKWKQKNKSETERKLAGVTIKRSKSPISCSTSPKSASPTEKVNGIYWQFNNQNYLATEPACFIDMSENQLSKNSTPSLSSSTNFSNKDNTSPNDFLFGTNSLEKQDSMRSSRKLTNFPGQLSFESVSSEFSDKMATLFQPKNERQTFV</sequence>
<keyword evidence="9 15" id="KW-0472">Membrane</keyword>
<name>A0A158PSY8_9BILA</name>
<evidence type="ECO:0000256" key="7">
    <source>
        <dbReference type="ARBA" id="ARBA00023053"/>
    </source>
</evidence>
<evidence type="ECO:0000256" key="15">
    <source>
        <dbReference type="SAM" id="Phobius"/>
    </source>
</evidence>
<organism evidence="18">
    <name type="scientific">Brugia timori</name>
    <dbReference type="NCBI Taxonomy" id="42155"/>
    <lineage>
        <taxon>Eukaryota</taxon>
        <taxon>Metazoa</taxon>
        <taxon>Ecdysozoa</taxon>
        <taxon>Nematoda</taxon>
        <taxon>Chromadorea</taxon>
        <taxon>Rhabditida</taxon>
        <taxon>Spirurina</taxon>
        <taxon>Spiruromorpha</taxon>
        <taxon>Filarioidea</taxon>
        <taxon>Onchocercidae</taxon>
        <taxon>Brugia</taxon>
    </lineage>
</organism>
<evidence type="ECO:0000313" key="17">
    <source>
        <dbReference type="Proteomes" id="UP000280834"/>
    </source>
</evidence>
<evidence type="ECO:0000256" key="10">
    <source>
        <dbReference type="ARBA" id="ARBA00023180"/>
    </source>
</evidence>
<evidence type="ECO:0000256" key="13">
    <source>
        <dbReference type="RuleBase" id="RU000679"/>
    </source>
</evidence>
<keyword evidence="10" id="KW-0325">Glycoprotein</keyword>
<keyword evidence="6 15" id="KW-1133">Transmembrane helix</keyword>
<keyword evidence="3 13" id="KW-0813">Transport</keyword>
<feature type="compositionally biased region" description="Low complexity" evidence="14">
    <location>
        <begin position="998"/>
        <end position="1013"/>
    </location>
</feature>
<evidence type="ECO:0000256" key="2">
    <source>
        <dbReference type="ARBA" id="ARBA00007193"/>
    </source>
</evidence>
<evidence type="ECO:0000313" key="18">
    <source>
        <dbReference type="WBParaSite" id="BTMF_0000806501-mRNA-1"/>
    </source>
</evidence>
<evidence type="ECO:0000256" key="8">
    <source>
        <dbReference type="ARBA" id="ARBA00023065"/>
    </source>
</evidence>
<keyword evidence="5 13" id="KW-0812">Transmembrane</keyword>
<keyword evidence="12 13" id="KW-0407">Ion channel</keyword>
<dbReference type="GO" id="GO:0015280">
    <property type="term" value="F:ligand-gated sodium channel activity"/>
    <property type="evidence" value="ECO:0007669"/>
    <property type="project" value="TreeGrafter"/>
</dbReference>
<dbReference type="PANTHER" id="PTHR11690:SF296">
    <property type="entry name" value="DEGENERIN-LIKE PROTEIN DEL-10"/>
    <property type="match status" value="1"/>
</dbReference>
<feature type="transmembrane region" description="Helical" evidence="15">
    <location>
        <begin position="97"/>
        <end position="115"/>
    </location>
</feature>
<protein>
    <submittedName>
        <fullName evidence="18">Amiloride-sensitive sodium channel</fullName>
    </submittedName>
</protein>
<feature type="compositionally biased region" description="Polar residues" evidence="14">
    <location>
        <begin position="1014"/>
        <end position="1025"/>
    </location>
</feature>
<dbReference type="AlphaFoldDB" id="A0A158PSY8"/>
<keyword evidence="11 13" id="KW-0739">Sodium transport</keyword>
<reference evidence="16 17" key="2">
    <citation type="submission" date="2018-11" db="EMBL/GenBank/DDBJ databases">
        <authorList>
            <consortium name="Pathogen Informatics"/>
        </authorList>
    </citation>
    <scope>NUCLEOTIDE SEQUENCE [LARGE SCALE GENOMIC DNA]</scope>
</reference>
<evidence type="ECO:0000256" key="14">
    <source>
        <dbReference type="SAM" id="MobiDB-lite"/>
    </source>
</evidence>
<evidence type="ECO:0000256" key="11">
    <source>
        <dbReference type="ARBA" id="ARBA00023201"/>
    </source>
</evidence>
<dbReference type="Gene3D" id="1.10.287.770">
    <property type="entry name" value="YojJ-like"/>
    <property type="match status" value="1"/>
</dbReference>
<dbReference type="EMBL" id="UZAG01015508">
    <property type="protein sequence ID" value="VDO20991.1"/>
    <property type="molecule type" value="Genomic_DNA"/>
</dbReference>
<dbReference type="PANTHER" id="PTHR11690">
    <property type="entry name" value="AMILORIDE-SENSITIVE SODIUM CHANNEL-RELATED"/>
    <property type="match status" value="1"/>
</dbReference>
<dbReference type="WBParaSite" id="BTMF_0000806501-mRNA-1">
    <property type="protein sequence ID" value="BTMF_0000806501-mRNA-1"/>
    <property type="gene ID" value="BTMF_0000806501"/>
</dbReference>
<evidence type="ECO:0000256" key="9">
    <source>
        <dbReference type="ARBA" id="ARBA00023136"/>
    </source>
</evidence>
<dbReference type="STRING" id="42155.A0A158PSY8"/>
<keyword evidence="8 13" id="KW-0406">Ion transport</keyword>
<dbReference type="Gene3D" id="2.60.470.10">
    <property type="entry name" value="Acid-sensing ion channels like domains"/>
    <property type="match status" value="1"/>
</dbReference>
<keyword evidence="7" id="KW-0915">Sodium</keyword>
<keyword evidence="17" id="KW-1185">Reference proteome</keyword>
<proteinExistence type="inferred from homology"/>
<evidence type="ECO:0000256" key="1">
    <source>
        <dbReference type="ARBA" id="ARBA00004141"/>
    </source>
</evidence>
<evidence type="ECO:0000256" key="5">
    <source>
        <dbReference type="ARBA" id="ARBA00022692"/>
    </source>
</evidence>
<dbReference type="GO" id="GO:0005886">
    <property type="term" value="C:plasma membrane"/>
    <property type="evidence" value="ECO:0007669"/>
    <property type="project" value="TreeGrafter"/>
</dbReference>